<dbReference type="EMBL" id="CP146370">
    <property type="protein sequence ID" value="WWT56552.1"/>
    <property type="molecule type" value="Genomic_DNA"/>
</dbReference>
<feature type="domain" description="Bacterial type II secretion system protein E" evidence="2">
    <location>
        <begin position="36"/>
        <end position="292"/>
    </location>
</feature>
<dbReference type="NCBIfam" id="TIGR02782">
    <property type="entry name" value="TrbB_P"/>
    <property type="match status" value="1"/>
</dbReference>
<dbReference type="InterPro" id="IPR027417">
    <property type="entry name" value="P-loop_NTPase"/>
</dbReference>
<gene>
    <name evidence="3" type="primary">trbB</name>
    <name evidence="3" type="ORF">V8J38_16730</name>
</gene>
<evidence type="ECO:0000259" key="2">
    <source>
        <dbReference type="Pfam" id="PF00437"/>
    </source>
</evidence>
<organism evidence="3 4">
    <name type="scientific">Brevundimonas olei</name>
    <dbReference type="NCBI Taxonomy" id="657642"/>
    <lineage>
        <taxon>Bacteria</taxon>
        <taxon>Pseudomonadati</taxon>
        <taxon>Pseudomonadota</taxon>
        <taxon>Alphaproteobacteria</taxon>
        <taxon>Caulobacterales</taxon>
        <taxon>Caulobacteraceae</taxon>
        <taxon>Brevundimonas</taxon>
    </lineage>
</organism>
<evidence type="ECO:0000313" key="4">
    <source>
        <dbReference type="Proteomes" id="UP001363460"/>
    </source>
</evidence>
<dbReference type="CDD" id="cd01130">
    <property type="entry name" value="VirB11-like_ATPase"/>
    <property type="match status" value="1"/>
</dbReference>
<keyword evidence="4" id="KW-1185">Reference proteome</keyword>
<dbReference type="Gene3D" id="3.30.450.90">
    <property type="match status" value="1"/>
</dbReference>
<dbReference type="PANTHER" id="PTHR30486">
    <property type="entry name" value="TWITCHING MOTILITY PROTEIN PILT"/>
    <property type="match status" value="1"/>
</dbReference>
<sequence>MVVSQHEERDNDAEKRSRLLKQIDRLMGPTFLGWLVEPDVIEIMLNPDGQLWVERLGAGMRAEGTMDAGTAEQMIKNIASILGEEVTKTNPVLECELPQTGERFEAILPPLVQRPSFALRRKATRVFTLQNYVESGIMTPAQCDALKAAVVHRDNVLVVGGTGSGKTTLTNAILHEIAQTMPDDRIVVIEDTRELQVSSANAVSMKTNDYVDIQRALKITMRMRPERIVVGEVRGGEALGLIKAWNTGHPGGVATVHANGAREGLGRLEDLVGEARIGAAHNAIAAAINLVVVIGKTSAGRRITEMLRVHSHDGRDYNTSTIAE</sequence>
<reference evidence="3 4" key="1">
    <citation type="submission" date="2024-02" db="EMBL/GenBank/DDBJ databases">
        <title>Distribution and functional of Brevundimonas-related endobacteria within Verticillium dahliae.</title>
        <authorList>
            <person name="Zeng H."/>
        </authorList>
    </citation>
    <scope>NUCLEOTIDE SEQUENCE [LARGE SCALE GENOMIC DNA]</scope>
    <source>
        <strain evidence="3 4">TRM 44200</strain>
        <plasmid evidence="3 4">unnamed</plasmid>
    </source>
</reference>
<geneLocation type="plasmid" evidence="3 4">
    <name>unnamed</name>
</geneLocation>
<dbReference type="InterPro" id="IPR014149">
    <property type="entry name" value="Conjug-transfer_TrbB"/>
</dbReference>
<dbReference type="RefSeq" id="WP_338578706.1">
    <property type="nucleotide sequence ID" value="NZ_CP146370.1"/>
</dbReference>
<dbReference type="PANTHER" id="PTHR30486:SF6">
    <property type="entry name" value="TYPE IV PILUS RETRACTATION ATPASE PILT"/>
    <property type="match status" value="1"/>
</dbReference>
<dbReference type="InterPro" id="IPR050921">
    <property type="entry name" value="T4SS_GSP_E_ATPase"/>
</dbReference>
<evidence type="ECO:0000256" key="1">
    <source>
        <dbReference type="ARBA" id="ARBA00006611"/>
    </source>
</evidence>
<protein>
    <submittedName>
        <fullName evidence="3">P-type conjugative transfer ATPase TrbB</fullName>
    </submittedName>
</protein>
<accession>A0ABZ2IG37</accession>
<dbReference type="Gene3D" id="3.40.50.300">
    <property type="entry name" value="P-loop containing nucleotide triphosphate hydrolases"/>
    <property type="match status" value="1"/>
</dbReference>
<name>A0ABZ2IG37_9CAUL</name>
<dbReference type="InterPro" id="IPR001482">
    <property type="entry name" value="T2SS/T4SS_dom"/>
</dbReference>
<dbReference type="Proteomes" id="UP001363460">
    <property type="component" value="Plasmid unnamed"/>
</dbReference>
<evidence type="ECO:0000313" key="3">
    <source>
        <dbReference type="EMBL" id="WWT56552.1"/>
    </source>
</evidence>
<comment type="similarity">
    <text evidence="1">Belongs to the GSP E family.</text>
</comment>
<dbReference type="SUPFAM" id="SSF52540">
    <property type="entry name" value="P-loop containing nucleoside triphosphate hydrolases"/>
    <property type="match status" value="1"/>
</dbReference>
<proteinExistence type="inferred from homology"/>
<dbReference type="Pfam" id="PF00437">
    <property type="entry name" value="T2SSE"/>
    <property type="match status" value="1"/>
</dbReference>
<keyword evidence="3" id="KW-0614">Plasmid</keyword>